<dbReference type="PANTHER" id="PTHR42107">
    <property type="entry name" value="YALI0D24453P"/>
    <property type="match status" value="1"/>
</dbReference>
<feature type="compositionally biased region" description="Polar residues" evidence="3">
    <location>
        <begin position="611"/>
        <end position="625"/>
    </location>
</feature>
<gene>
    <name evidence="5" type="ORF">PG999_006903</name>
</gene>
<feature type="region of interest" description="Disordered" evidence="3">
    <location>
        <begin position="303"/>
        <end position="625"/>
    </location>
</feature>
<evidence type="ECO:0000256" key="1">
    <source>
        <dbReference type="ARBA" id="ARBA00004123"/>
    </source>
</evidence>
<dbReference type="Pfam" id="PF15612">
    <property type="entry name" value="WHIM1"/>
    <property type="match status" value="1"/>
</dbReference>
<sequence length="625" mass="68914">MAVDDDSSDLSSLSSLSPVPSDDEGDDGLPQDKKGILNYFTKLPKGAKPKASAREPSPPAPKRPASPPHEYILADNPDIAFVVMFRSRFDTVLPKSLPNFGPQELERDVTDSTPGDRVELFLCAVLGLLLNRKQDVKPGHYNRALEDAIATHKNQWAKSWGEKSPLAGGATFGSMNPTERLTLLRTLIIWSLSSSEAVKGMINTSYKGNRHEDDLNQPLSVQSWGSDSDKRRYYLIEGLDDTAFRVYRESNPQGFNRTWWSVAGSIEELSELIDKLLTVDGGPKARKLAQQMQTAIPRFEATEEKRKRREYRQAQKERFKRPEPGFSLYEGRTRGKRMKYTYSDDEDFVSDSTGTRRSGRNTGTNTPAEPAGPVTTASGRQIKAPSRMTVDASNNITTTSPDRDEEARPSSKGSSVGPTGRPRRSAAVNHGTNGWTKSAQGKGYNSMDDEDEDESEPDLGDDEEEHVPEESEEEEEEDEGDELAEDEEMGEDNDEDLNDSPKSMVVKLKVPKKNGEGDDDGPSKLDLSQYRYDGTGEAKSAQSPSEPEKTEDTISVAPRKMKGNTVRSKEGTPEPATKRASTGLQSQRPPLTPSTSSLQSTSLAYRESPDKLQQPSKPTATTAVE</sequence>
<name>A0AAW0QWV1_9PEZI</name>
<feature type="compositionally biased region" description="Polar residues" evidence="3">
    <location>
        <begin position="430"/>
        <end position="439"/>
    </location>
</feature>
<dbReference type="GO" id="GO:0005634">
    <property type="term" value="C:nucleus"/>
    <property type="evidence" value="ECO:0007669"/>
    <property type="project" value="UniProtKB-SubCell"/>
</dbReference>
<feature type="compositionally biased region" description="Acidic residues" evidence="3">
    <location>
        <begin position="447"/>
        <end position="498"/>
    </location>
</feature>
<comment type="caution">
    <text evidence="5">The sequence shown here is derived from an EMBL/GenBank/DDBJ whole genome shotgun (WGS) entry which is preliminary data.</text>
</comment>
<reference evidence="5 6" key="1">
    <citation type="submission" date="2023-01" db="EMBL/GenBank/DDBJ databases">
        <title>Analysis of 21 Apiospora genomes using comparative genomics revels a genus with tremendous synthesis potential of carbohydrate active enzymes and secondary metabolites.</title>
        <authorList>
            <person name="Sorensen T."/>
        </authorList>
    </citation>
    <scope>NUCLEOTIDE SEQUENCE [LARGE SCALE GENOMIC DNA]</scope>
    <source>
        <strain evidence="5 6">CBS 117206</strain>
    </source>
</reference>
<dbReference type="Proteomes" id="UP001392437">
    <property type="component" value="Unassembled WGS sequence"/>
</dbReference>
<feature type="region of interest" description="Disordered" evidence="3">
    <location>
        <begin position="1"/>
        <end position="71"/>
    </location>
</feature>
<feature type="compositionally biased region" description="Polar residues" evidence="3">
    <location>
        <begin position="391"/>
        <end position="400"/>
    </location>
</feature>
<accession>A0AAW0QWV1</accession>
<feature type="compositionally biased region" description="Low complexity" evidence="3">
    <location>
        <begin position="352"/>
        <end position="366"/>
    </location>
</feature>
<dbReference type="PANTHER" id="PTHR42107:SF1">
    <property type="entry name" value="WHIM1 DOMAIN-CONTAINING PROTEIN"/>
    <property type="match status" value="1"/>
</dbReference>
<keyword evidence="2" id="KW-0539">Nucleus</keyword>
<evidence type="ECO:0000313" key="6">
    <source>
        <dbReference type="Proteomes" id="UP001392437"/>
    </source>
</evidence>
<dbReference type="EMBL" id="JAQQWP010000006">
    <property type="protein sequence ID" value="KAK8114834.1"/>
    <property type="molecule type" value="Genomic_DNA"/>
</dbReference>
<dbReference type="InterPro" id="IPR028942">
    <property type="entry name" value="WHIM1_dom"/>
</dbReference>
<proteinExistence type="predicted"/>
<evidence type="ECO:0000259" key="4">
    <source>
        <dbReference type="Pfam" id="PF15612"/>
    </source>
</evidence>
<feature type="compositionally biased region" description="Low complexity" evidence="3">
    <location>
        <begin position="9"/>
        <end position="20"/>
    </location>
</feature>
<evidence type="ECO:0000313" key="5">
    <source>
        <dbReference type="EMBL" id="KAK8114834.1"/>
    </source>
</evidence>
<evidence type="ECO:0000256" key="3">
    <source>
        <dbReference type="SAM" id="MobiDB-lite"/>
    </source>
</evidence>
<dbReference type="AlphaFoldDB" id="A0AAW0QWV1"/>
<organism evidence="5 6">
    <name type="scientific">Apiospora kogelbergensis</name>
    <dbReference type="NCBI Taxonomy" id="1337665"/>
    <lineage>
        <taxon>Eukaryota</taxon>
        <taxon>Fungi</taxon>
        <taxon>Dikarya</taxon>
        <taxon>Ascomycota</taxon>
        <taxon>Pezizomycotina</taxon>
        <taxon>Sordariomycetes</taxon>
        <taxon>Xylariomycetidae</taxon>
        <taxon>Amphisphaeriales</taxon>
        <taxon>Apiosporaceae</taxon>
        <taxon>Apiospora</taxon>
    </lineage>
</organism>
<comment type="subcellular location">
    <subcellularLocation>
        <location evidence="1">Nucleus</location>
    </subcellularLocation>
</comment>
<feature type="compositionally biased region" description="Basic and acidic residues" evidence="3">
    <location>
        <begin position="303"/>
        <end position="323"/>
    </location>
</feature>
<feature type="compositionally biased region" description="Low complexity" evidence="3">
    <location>
        <begin position="585"/>
        <end position="603"/>
    </location>
</feature>
<protein>
    <recommendedName>
        <fullName evidence="4">WHIM1 domain-containing protein</fullName>
    </recommendedName>
</protein>
<keyword evidence="6" id="KW-1185">Reference proteome</keyword>
<evidence type="ECO:0000256" key="2">
    <source>
        <dbReference type="ARBA" id="ARBA00023242"/>
    </source>
</evidence>
<feature type="domain" description="WHIM1" evidence="4">
    <location>
        <begin position="162"/>
        <end position="203"/>
    </location>
</feature>
<feature type="compositionally biased region" description="Pro residues" evidence="3">
    <location>
        <begin position="56"/>
        <end position="67"/>
    </location>
</feature>